<dbReference type="Pfam" id="PF00884">
    <property type="entry name" value="Sulfatase"/>
    <property type="match status" value="1"/>
</dbReference>
<dbReference type="SUPFAM" id="SSF53649">
    <property type="entry name" value="Alkaline phosphatase-like"/>
    <property type="match status" value="1"/>
</dbReference>
<accession>A0A317ZE19</accession>
<keyword evidence="10" id="KW-1185">Reference proteome</keyword>
<dbReference type="InParanoid" id="A0A317ZE19"/>
<name>A0A317ZE19_9BACT</name>
<dbReference type="AlphaFoldDB" id="A0A317ZE19"/>
<keyword evidence="5" id="KW-0378">Hydrolase</keyword>
<evidence type="ECO:0000256" key="3">
    <source>
        <dbReference type="ARBA" id="ARBA00022723"/>
    </source>
</evidence>
<evidence type="ECO:0000256" key="6">
    <source>
        <dbReference type="ARBA" id="ARBA00022837"/>
    </source>
</evidence>
<evidence type="ECO:0000313" key="9">
    <source>
        <dbReference type="EMBL" id="PXA03615.1"/>
    </source>
</evidence>
<dbReference type="GO" id="GO:0046872">
    <property type="term" value="F:metal ion binding"/>
    <property type="evidence" value="ECO:0007669"/>
    <property type="project" value="UniProtKB-KW"/>
</dbReference>
<keyword evidence="3" id="KW-0479">Metal-binding</keyword>
<proteinExistence type="inferred from homology"/>
<feature type="domain" description="Sulfatase N-terminal" evidence="8">
    <location>
        <begin position="32"/>
        <end position="365"/>
    </location>
</feature>
<feature type="chain" id="PRO_5016238848" evidence="7">
    <location>
        <begin position="25"/>
        <end position="477"/>
    </location>
</feature>
<feature type="signal peptide" evidence="7">
    <location>
        <begin position="1"/>
        <end position="24"/>
    </location>
</feature>
<dbReference type="OrthoDB" id="9803751at2"/>
<dbReference type="InterPro" id="IPR035874">
    <property type="entry name" value="IDS"/>
</dbReference>
<dbReference type="InterPro" id="IPR000917">
    <property type="entry name" value="Sulfatase_N"/>
</dbReference>
<evidence type="ECO:0000256" key="5">
    <source>
        <dbReference type="ARBA" id="ARBA00022801"/>
    </source>
</evidence>
<dbReference type="EMBL" id="QHJQ01000008">
    <property type="protein sequence ID" value="PXA03615.1"/>
    <property type="molecule type" value="Genomic_DNA"/>
</dbReference>
<dbReference type="CDD" id="cd16030">
    <property type="entry name" value="iduronate-2-sulfatase"/>
    <property type="match status" value="1"/>
</dbReference>
<comment type="similarity">
    <text evidence="2">Belongs to the sulfatase family.</text>
</comment>
<dbReference type="RefSeq" id="WP_110131614.1">
    <property type="nucleotide sequence ID" value="NZ_QHJQ01000008.1"/>
</dbReference>
<dbReference type="PANTHER" id="PTHR45953:SF1">
    <property type="entry name" value="IDURONATE 2-SULFATASE"/>
    <property type="match status" value="1"/>
</dbReference>
<comment type="cofactor">
    <cofactor evidence="1">
        <name>Ca(2+)</name>
        <dbReference type="ChEBI" id="CHEBI:29108"/>
    </cofactor>
</comment>
<evidence type="ECO:0000256" key="7">
    <source>
        <dbReference type="SAM" id="SignalP"/>
    </source>
</evidence>
<dbReference type="GO" id="GO:0005737">
    <property type="term" value="C:cytoplasm"/>
    <property type="evidence" value="ECO:0007669"/>
    <property type="project" value="TreeGrafter"/>
</dbReference>
<comment type="caution">
    <text evidence="9">The sequence shown here is derived from an EMBL/GenBank/DDBJ whole genome shotgun (WGS) entry which is preliminary data.</text>
</comment>
<evidence type="ECO:0000313" key="10">
    <source>
        <dbReference type="Proteomes" id="UP000247099"/>
    </source>
</evidence>
<dbReference type="InterPro" id="IPR017850">
    <property type="entry name" value="Alkaline_phosphatase_core_sf"/>
</dbReference>
<gene>
    <name evidence="9" type="ORF">DDZ13_11585</name>
</gene>
<keyword evidence="6" id="KW-0106">Calcium</keyword>
<dbReference type="GO" id="GO:0004423">
    <property type="term" value="F:iduronate-2-sulfatase activity"/>
    <property type="evidence" value="ECO:0007669"/>
    <property type="project" value="InterPro"/>
</dbReference>
<evidence type="ECO:0000256" key="1">
    <source>
        <dbReference type="ARBA" id="ARBA00001913"/>
    </source>
</evidence>
<reference evidence="9 10" key="1">
    <citation type="submission" date="2018-05" db="EMBL/GenBank/DDBJ databases">
        <title>Coraliomargarita sinensis sp. nov., isolated from a marine solar saltern.</title>
        <authorList>
            <person name="Zhou L.Y."/>
        </authorList>
    </citation>
    <scope>NUCLEOTIDE SEQUENCE [LARGE SCALE GENOMIC DNA]</scope>
    <source>
        <strain evidence="9 10">WN38</strain>
    </source>
</reference>
<dbReference type="FunCoup" id="A0A317ZE19">
    <property type="interactions" value="164"/>
</dbReference>
<sequence>MRTKTPFLLFSCSLLLLFTSYSSGENSTDAKPNVLFIAVDDLNDWVGYLGGHPQAETPHIDALAASGTAFVNSYCPAPVCGPSRTALMYGLAPHRSGSYGHHASYNPRKLIAEDQLPLNLVFQQNGYHTAGCGKIFHYREERGWDHYRGHIGGMVSQNRKRFGGLSCGILDTNDDSDTQDGQLTDWAIEQLNRGHEKPFFIALGLKKPHLPWEAPKKYFERFESEDVQLPHVPDNDLEDLPVIGKLFANALVGFRSPADHETVTKIPGAWKELVRAYLATCTFADANVGRILDALENSPHRDNTIVVLWGDHGWHLGEKKHWRKMSLWERGTRTPFIIKVPGGEPARIEAPVSLQDIFPTLVDLCQLELEQQVDGNSLVPLLQTPSMAWDKPVLMSHGPGNFAVRHGPWRLIRYADGGEELYHLGKDPGEYENLAIHPGREATRATLRAHIPESWRYVMGPRFKKFSEAFSPPVTGE</sequence>
<organism evidence="9 10">
    <name type="scientific">Coraliomargarita sinensis</name>
    <dbReference type="NCBI Taxonomy" id="2174842"/>
    <lineage>
        <taxon>Bacteria</taxon>
        <taxon>Pseudomonadati</taxon>
        <taxon>Verrucomicrobiota</taxon>
        <taxon>Opitutia</taxon>
        <taxon>Puniceicoccales</taxon>
        <taxon>Coraliomargaritaceae</taxon>
        <taxon>Coraliomargarita</taxon>
    </lineage>
</organism>
<dbReference type="PANTHER" id="PTHR45953">
    <property type="entry name" value="IDURONATE 2-SULFATASE"/>
    <property type="match status" value="1"/>
</dbReference>
<evidence type="ECO:0000256" key="2">
    <source>
        <dbReference type="ARBA" id="ARBA00008779"/>
    </source>
</evidence>
<evidence type="ECO:0000256" key="4">
    <source>
        <dbReference type="ARBA" id="ARBA00022729"/>
    </source>
</evidence>
<dbReference type="Proteomes" id="UP000247099">
    <property type="component" value="Unassembled WGS sequence"/>
</dbReference>
<evidence type="ECO:0000259" key="8">
    <source>
        <dbReference type="Pfam" id="PF00884"/>
    </source>
</evidence>
<dbReference type="Gene3D" id="3.40.720.10">
    <property type="entry name" value="Alkaline Phosphatase, subunit A"/>
    <property type="match status" value="1"/>
</dbReference>
<keyword evidence="4 7" id="KW-0732">Signal</keyword>
<protein>
    <submittedName>
        <fullName evidence="9">Iduronate-2-sulfatase</fullName>
    </submittedName>
</protein>